<evidence type="ECO:0000256" key="3">
    <source>
        <dbReference type="ARBA" id="ARBA00023004"/>
    </source>
</evidence>
<accession>A0A7G9WJ57</accession>
<gene>
    <name evidence="6" type="ORF">H6X83_03545</name>
</gene>
<evidence type="ECO:0000313" key="6">
    <source>
        <dbReference type="EMBL" id="QNO18719.1"/>
    </source>
</evidence>
<dbReference type="CDD" id="cd01335">
    <property type="entry name" value="Radical_SAM"/>
    <property type="match status" value="1"/>
</dbReference>
<dbReference type="InterPro" id="IPR050377">
    <property type="entry name" value="Radical_SAM_PqqE_MftC-like"/>
</dbReference>
<keyword evidence="1" id="KW-0949">S-adenosyl-L-methionine</keyword>
<dbReference type="GO" id="GO:0051536">
    <property type="term" value="F:iron-sulfur cluster binding"/>
    <property type="evidence" value="ECO:0007669"/>
    <property type="project" value="UniProtKB-KW"/>
</dbReference>
<dbReference type="PANTHER" id="PTHR11228">
    <property type="entry name" value="RADICAL SAM DOMAIN PROTEIN"/>
    <property type="match status" value="1"/>
</dbReference>
<dbReference type="SFLD" id="SFLDS00029">
    <property type="entry name" value="Radical_SAM"/>
    <property type="match status" value="1"/>
</dbReference>
<dbReference type="EMBL" id="CP060696">
    <property type="protein sequence ID" value="QNO18719.1"/>
    <property type="molecule type" value="Genomic_DNA"/>
</dbReference>
<dbReference type="Gene3D" id="3.20.20.70">
    <property type="entry name" value="Aldolase class I"/>
    <property type="match status" value="1"/>
</dbReference>
<dbReference type="InterPro" id="IPR013785">
    <property type="entry name" value="Aldolase_TIM"/>
</dbReference>
<evidence type="ECO:0000256" key="1">
    <source>
        <dbReference type="ARBA" id="ARBA00022691"/>
    </source>
</evidence>
<dbReference type="PANTHER" id="PTHR11228:SF7">
    <property type="entry name" value="PQQA PEPTIDE CYCLASE"/>
    <property type="match status" value="1"/>
</dbReference>
<feature type="domain" description="Radical SAM core" evidence="5">
    <location>
        <begin position="13"/>
        <end position="115"/>
    </location>
</feature>
<evidence type="ECO:0000259" key="5">
    <source>
        <dbReference type="Pfam" id="PF04055"/>
    </source>
</evidence>
<proteinExistence type="predicted"/>
<organism evidence="6 7">
    <name type="scientific">Caproicibacterium amylolyticum</name>
    <dbReference type="NCBI Taxonomy" id="2766537"/>
    <lineage>
        <taxon>Bacteria</taxon>
        <taxon>Bacillati</taxon>
        <taxon>Bacillota</taxon>
        <taxon>Clostridia</taxon>
        <taxon>Eubacteriales</taxon>
        <taxon>Oscillospiraceae</taxon>
        <taxon>Caproicibacterium</taxon>
    </lineage>
</organism>
<keyword evidence="2" id="KW-0479">Metal-binding</keyword>
<dbReference type="KEGG" id="caml:H6X83_03545"/>
<keyword evidence="3" id="KW-0408">Iron</keyword>
<dbReference type="AlphaFoldDB" id="A0A7G9WJ57"/>
<keyword evidence="4" id="KW-0411">Iron-sulfur</keyword>
<evidence type="ECO:0000313" key="7">
    <source>
        <dbReference type="Proteomes" id="UP000516046"/>
    </source>
</evidence>
<dbReference type="InterPro" id="IPR058240">
    <property type="entry name" value="rSAM_sf"/>
</dbReference>
<dbReference type="SUPFAM" id="SSF102114">
    <property type="entry name" value="Radical SAM enzymes"/>
    <property type="match status" value="1"/>
</dbReference>
<evidence type="ECO:0000256" key="4">
    <source>
        <dbReference type="ARBA" id="ARBA00023014"/>
    </source>
</evidence>
<reference evidence="6 7" key="1">
    <citation type="submission" date="2020-08" db="EMBL/GenBank/DDBJ databases">
        <authorList>
            <person name="Ren C."/>
            <person name="Gu Y."/>
            <person name="Xu Y."/>
        </authorList>
    </citation>
    <scope>NUCLEOTIDE SEQUENCE [LARGE SCALE GENOMIC DNA]</scope>
    <source>
        <strain evidence="6 7">LBM18003</strain>
    </source>
</reference>
<dbReference type="GO" id="GO:0046872">
    <property type="term" value="F:metal ion binding"/>
    <property type="evidence" value="ECO:0007669"/>
    <property type="project" value="UniProtKB-KW"/>
</dbReference>
<dbReference type="Proteomes" id="UP000516046">
    <property type="component" value="Chromosome"/>
</dbReference>
<dbReference type="InterPro" id="IPR007197">
    <property type="entry name" value="rSAM"/>
</dbReference>
<evidence type="ECO:0000256" key="2">
    <source>
        <dbReference type="ARBA" id="ARBA00022723"/>
    </source>
</evidence>
<name>A0A7G9WJ57_9FIRM</name>
<sequence length="277" mass="32722">MSQQPLVARRLAVVPTLRCTLNCKLCCNHMNRFKHPYDIPIDKLKQDIDRLFELFDYIKWIQFVGGEIFIRDDMAEVYEYTLKYKSKFDKLILMTNATIAPRPAEIEVLKKYGKNCEIMISDYGEYSYKRDEMMEICDKANIPYICKGYNGESQYFEGWIDNTKFQEFKGSEEALHKVSFSCVQAKMKNMHCFNGKLYSCPNSCFMTELGVNKPAEEDYVDLDRSDISLEQKKNTIRQFYEHPAQSCRICIWWNADHVKRYPAAQQEVRLIEEPMEK</sequence>
<dbReference type="GO" id="GO:0003824">
    <property type="term" value="F:catalytic activity"/>
    <property type="evidence" value="ECO:0007669"/>
    <property type="project" value="InterPro"/>
</dbReference>
<keyword evidence="7" id="KW-1185">Reference proteome</keyword>
<dbReference type="RefSeq" id="WP_212507787.1">
    <property type="nucleotide sequence ID" value="NZ_CP060696.1"/>
</dbReference>
<dbReference type="Pfam" id="PF04055">
    <property type="entry name" value="Radical_SAM"/>
    <property type="match status" value="1"/>
</dbReference>
<protein>
    <submittedName>
        <fullName evidence="6">Radical SAM protein</fullName>
    </submittedName>
</protein>